<evidence type="ECO:0000256" key="6">
    <source>
        <dbReference type="ARBA" id="ARBA00023136"/>
    </source>
</evidence>
<feature type="transmembrane region" description="Helical" evidence="8">
    <location>
        <begin position="431"/>
        <end position="460"/>
    </location>
</feature>
<comment type="caution">
    <text evidence="8">Lacks conserved residue(s) required for the propagation of feature annotation.</text>
</comment>
<dbReference type="Gene3D" id="1.10.3860.10">
    <property type="entry name" value="Sodium:dicarboxylate symporter"/>
    <property type="match status" value="2"/>
</dbReference>
<dbReference type="GO" id="GO:0005313">
    <property type="term" value="F:L-glutamate transmembrane transporter activity"/>
    <property type="evidence" value="ECO:0007669"/>
    <property type="project" value="TreeGrafter"/>
</dbReference>
<keyword evidence="6 8" id="KW-0472">Membrane</keyword>
<evidence type="ECO:0000313" key="10">
    <source>
        <dbReference type="EMBL" id="PVD18321.1"/>
    </source>
</evidence>
<comment type="subcellular location">
    <subcellularLocation>
        <location evidence="1 8">Membrane</location>
        <topology evidence="1 8">Multi-pass membrane protein</topology>
    </subcellularLocation>
</comment>
<dbReference type="AlphaFoldDB" id="A0A2T7NAY3"/>
<accession>A0A2T7NAY3</accession>
<evidence type="ECO:0000313" key="11">
    <source>
        <dbReference type="Proteomes" id="UP000245119"/>
    </source>
</evidence>
<gene>
    <name evidence="10" type="ORF">C0Q70_20870</name>
</gene>
<evidence type="ECO:0000256" key="8">
    <source>
        <dbReference type="RuleBase" id="RU361216"/>
    </source>
</evidence>
<reference evidence="10 11" key="1">
    <citation type="submission" date="2018-04" db="EMBL/GenBank/DDBJ databases">
        <title>The genome of golden apple snail Pomacea canaliculata provides insight into stress tolerance and invasive adaptation.</title>
        <authorList>
            <person name="Liu C."/>
            <person name="Liu B."/>
            <person name="Ren Y."/>
            <person name="Zhang Y."/>
            <person name="Wang H."/>
            <person name="Li S."/>
            <person name="Jiang F."/>
            <person name="Yin L."/>
            <person name="Zhang G."/>
            <person name="Qian W."/>
            <person name="Fan W."/>
        </authorList>
    </citation>
    <scope>NUCLEOTIDE SEQUENCE [LARGE SCALE GENOMIC DNA]</scope>
    <source>
        <strain evidence="10">SZHN2017</strain>
        <tissue evidence="10">Muscle</tissue>
    </source>
</reference>
<dbReference type="SUPFAM" id="SSF118215">
    <property type="entry name" value="Proton glutamate symport protein"/>
    <property type="match status" value="2"/>
</dbReference>
<name>A0A2T7NAY3_POMCA</name>
<evidence type="ECO:0000256" key="2">
    <source>
        <dbReference type="ARBA" id="ARBA00022448"/>
    </source>
</evidence>
<dbReference type="EMBL" id="PZQS01000014">
    <property type="protein sequence ID" value="PVD18321.1"/>
    <property type="molecule type" value="Genomic_DNA"/>
</dbReference>
<dbReference type="Proteomes" id="UP000245119">
    <property type="component" value="Linkage Group LG14"/>
</dbReference>
<feature type="transmembrane region" description="Helical" evidence="8">
    <location>
        <begin position="50"/>
        <end position="69"/>
    </location>
</feature>
<keyword evidence="7" id="KW-0325">Glycoprotein</keyword>
<keyword evidence="5 8" id="KW-1133">Transmembrane helix</keyword>
<keyword evidence="2 8" id="KW-0813">Transport</keyword>
<dbReference type="PANTHER" id="PTHR11958:SF99">
    <property type="entry name" value="SODIUM-DEPENDENT EXCITATORY AMINO ACID TRANSPORTER GLT-6-RELATED"/>
    <property type="match status" value="1"/>
</dbReference>
<dbReference type="InterPro" id="IPR018107">
    <property type="entry name" value="Na-dicarboxylate_symporter_CS"/>
</dbReference>
<feature type="transmembrane region" description="Helical" evidence="8">
    <location>
        <begin position="89"/>
        <end position="112"/>
    </location>
</feature>
<evidence type="ECO:0000256" key="1">
    <source>
        <dbReference type="ARBA" id="ARBA00004141"/>
    </source>
</evidence>
<dbReference type="PROSITE" id="PS00713">
    <property type="entry name" value="NA_DICARBOXYL_SYMP_1"/>
    <property type="match status" value="1"/>
</dbReference>
<comment type="similarity">
    <text evidence="8">Belongs to the dicarboxylate/amino acid:cation symporter (DAACS) (TC 2.A.23) family.</text>
</comment>
<keyword evidence="11" id="KW-1185">Reference proteome</keyword>
<dbReference type="GO" id="GO:0005886">
    <property type="term" value="C:plasma membrane"/>
    <property type="evidence" value="ECO:0007669"/>
    <property type="project" value="TreeGrafter"/>
</dbReference>
<comment type="caution">
    <text evidence="10">The sequence shown here is derived from an EMBL/GenBank/DDBJ whole genome shotgun (WGS) entry which is preliminary data.</text>
</comment>
<evidence type="ECO:0000256" key="3">
    <source>
        <dbReference type="ARBA" id="ARBA00022692"/>
    </source>
</evidence>
<keyword evidence="3 8" id="KW-0812">Transmembrane</keyword>
<keyword evidence="4 8" id="KW-0769">Symport</keyword>
<dbReference type="InterPro" id="IPR036458">
    <property type="entry name" value="Na:dicarbo_symporter_sf"/>
</dbReference>
<dbReference type="InterPro" id="IPR001991">
    <property type="entry name" value="Na-dicarboxylate_symporter"/>
</dbReference>
<feature type="transmembrane region" description="Helical" evidence="8">
    <location>
        <begin position="124"/>
        <end position="147"/>
    </location>
</feature>
<dbReference type="OrthoDB" id="5877963at2759"/>
<feature type="region of interest" description="Disordered" evidence="9">
    <location>
        <begin position="287"/>
        <end position="307"/>
    </location>
</feature>
<dbReference type="GO" id="GO:0015175">
    <property type="term" value="F:neutral L-amino acid transmembrane transporter activity"/>
    <property type="evidence" value="ECO:0007669"/>
    <property type="project" value="TreeGrafter"/>
</dbReference>
<dbReference type="Pfam" id="PF00375">
    <property type="entry name" value="SDF"/>
    <property type="match status" value="2"/>
</dbReference>
<proteinExistence type="inferred from homology"/>
<evidence type="ECO:0000256" key="4">
    <source>
        <dbReference type="ARBA" id="ARBA00022847"/>
    </source>
</evidence>
<evidence type="ECO:0000256" key="7">
    <source>
        <dbReference type="ARBA" id="ARBA00023180"/>
    </source>
</evidence>
<organism evidence="10 11">
    <name type="scientific">Pomacea canaliculata</name>
    <name type="common">Golden apple snail</name>
    <dbReference type="NCBI Taxonomy" id="400727"/>
    <lineage>
        <taxon>Eukaryota</taxon>
        <taxon>Metazoa</taxon>
        <taxon>Spiralia</taxon>
        <taxon>Lophotrochozoa</taxon>
        <taxon>Mollusca</taxon>
        <taxon>Gastropoda</taxon>
        <taxon>Caenogastropoda</taxon>
        <taxon>Architaenioglossa</taxon>
        <taxon>Ampullarioidea</taxon>
        <taxon>Ampullariidae</taxon>
        <taxon>Pomacea</taxon>
    </lineage>
</organism>
<evidence type="ECO:0000256" key="9">
    <source>
        <dbReference type="SAM" id="MobiDB-lite"/>
    </source>
</evidence>
<evidence type="ECO:0000256" key="5">
    <source>
        <dbReference type="ARBA" id="ARBA00022989"/>
    </source>
</evidence>
<dbReference type="PANTHER" id="PTHR11958">
    <property type="entry name" value="SODIUM/DICARBOXYLATE SYMPORTER-RELATED"/>
    <property type="match status" value="1"/>
</dbReference>
<protein>
    <recommendedName>
        <fullName evidence="8">Amino acid transporter</fullName>
    </recommendedName>
</protein>
<sequence length="528" mass="57232">MNPPRQISPEEESLTAEIQKNLKNEEVVIETFDTKQAFVPKVKIFLRGNALLILTMVGIVAGFALGFGIRELDPSRGALMWLGMPGELFLRLLKMMILPLIVCTVITGTASLDPKANGKISAVAFAYIVSTNVIACAVAIFLCLVIKPGVGQLSVSANTAEQEPMETQDIFADLLRNIFPDNMMEATFRKSQTMYRKNSEVVERNTTNGTSIVSSLIALSKYSGKADGINVLGLIVICTVVGIAMNQLPGQGQHALQVSANNGDSCKGQSRLVFVYALTPLGVGQSDRGLHRRGTRHQQRLRPAGQVRAGRVPGYRAAPVSHPSLHPLRHHAPQPLQVPPQHRPTLCHRLRVHQHVRESVHSVCIPLSTHRAVAIPEMLESCEKNKVDSRVARFVIPFCVTLNADGSALYITSAAIFIAQLTGVGVGVSDVIIIGVLTAVAAMAIPSVPSASIVTLVVILTSLNIPANDIALLFAVEWFLDRIRTTCNVVSHTFCAAVTHKFCQKALQTHPQDKLDIDSECDDISSYV</sequence>
<dbReference type="PRINTS" id="PR00173">
    <property type="entry name" value="EDTRNSPORT"/>
</dbReference>
<feature type="compositionally biased region" description="Basic residues" evidence="9">
    <location>
        <begin position="290"/>
        <end position="300"/>
    </location>
</feature>
<dbReference type="GO" id="GO:0015501">
    <property type="term" value="F:glutamate:sodium symporter activity"/>
    <property type="evidence" value="ECO:0007669"/>
    <property type="project" value="TreeGrafter"/>
</dbReference>
<dbReference type="InterPro" id="IPR050746">
    <property type="entry name" value="DAACS"/>
</dbReference>